<dbReference type="InterPro" id="IPR041577">
    <property type="entry name" value="RT_RNaseH_2"/>
</dbReference>
<dbReference type="InterPro" id="IPR051320">
    <property type="entry name" value="Viral_Replic_Matur_Polypro"/>
</dbReference>
<dbReference type="Gene3D" id="3.30.70.270">
    <property type="match status" value="1"/>
</dbReference>
<dbReference type="AlphaFoldDB" id="A0A2I0VR01"/>
<dbReference type="SUPFAM" id="SSF56672">
    <property type="entry name" value="DNA/RNA polymerases"/>
    <property type="match status" value="1"/>
</dbReference>
<feature type="domain" description="Reverse transcriptase/retrotransposon-derived protein RNase H-like" evidence="1">
    <location>
        <begin position="48"/>
        <end position="97"/>
    </location>
</feature>
<proteinExistence type="predicted"/>
<reference evidence="2 3" key="1">
    <citation type="journal article" date="2016" name="Sci. Rep.">
        <title>The Dendrobium catenatum Lindl. genome sequence provides insights into polysaccharide synthase, floral development and adaptive evolution.</title>
        <authorList>
            <person name="Zhang G.Q."/>
            <person name="Xu Q."/>
            <person name="Bian C."/>
            <person name="Tsai W.C."/>
            <person name="Yeh C.M."/>
            <person name="Liu K.W."/>
            <person name="Yoshida K."/>
            <person name="Zhang L.S."/>
            <person name="Chang S.B."/>
            <person name="Chen F."/>
            <person name="Shi Y."/>
            <person name="Su Y.Y."/>
            <person name="Zhang Y.Q."/>
            <person name="Chen L.J."/>
            <person name="Yin Y."/>
            <person name="Lin M."/>
            <person name="Huang H."/>
            <person name="Deng H."/>
            <person name="Wang Z.W."/>
            <person name="Zhu S.L."/>
            <person name="Zhao X."/>
            <person name="Deng C."/>
            <person name="Niu S.C."/>
            <person name="Huang J."/>
            <person name="Wang M."/>
            <person name="Liu G.H."/>
            <person name="Yang H.J."/>
            <person name="Xiao X.J."/>
            <person name="Hsiao Y.Y."/>
            <person name="Wu W.L."/>
            <person name="Chen Y.Y."/>
            <person name="Mitsuda N."/>
            <person name="Ohme-Takagi M."/>
            <person name="Luo Y.B."/>
            <person name="Van de Peer Y."/>
            <person name="Liu Z.J."/>
        </authorList>
    </citation>
    <scope>NUCLEOTIDE SEQUENCE [LARGE SCALE GENOMIC DNA]</scope>
    <source>
        <tissue evidence="2">The whole plant</tissue>
    </source>
</reference>
<organism evidence="2 3">
    <name type="scientific">Dendrobium catenatum</name>
    <dbReference type="NCBI Taxonomy" id="906689"/>
    <lineage>
        <taxon>Eukaryota</taxon>
        <taxon>Viridiplantae</taxon>
        <taxon>Streptophyta</taxon>
        <taxon>Embryophyta</taxon>
        <taxon>Tracheophyta</taxon>
        <taxon>Spermatophyta</taxon>
        <taxon>Magnoliopsida</taxon>
        <taxon>Liliopsida</taxon>
        <taxon>Asparagales</taxon>
        <taxon>Orchidaceae</taxon>
        <taxon>Epidendroideae</taxon>
        <taxon>Malaxideae</taxon>
        <taxon>Dendrobiinae</taxon>
        <taxon>Dendrobium</taxon>
    </lineage>
</organism>
<keyword evidence="3" id="KW-1185">Reference proteome</keyword>
<dbReference type="Pfam" id="PF17919">
    <property type="entry name" value="RT_RNaseH_2"/>
    <property type="match status" value="1"/>
</dbReference>
<name>A0A2I0VR01_9ASPA</name>
<dbReference type="InterPro" id="IPR043502">
    <property type="entry name" value="DNA/RNA_pol_sf"/>
</dbReference>
<dbReference type="FunFam" id="3.30.70.270:FF:000020">
    <property type="entry name" value="Transposon Tf2-6 polyprotein-like Protein"/>
    <property type="match status" value="1"/>
</dbReference>
<dbReference type="PANTHER" id="PTHR33064">
    <property type="entry name" value="POL PROTEIN"/>
    <property type="match status" value="1"/>
</dbReference>
<dbReference type="Proteomes" id="UP000233837">
    <property type="component" value="Unassembled WGS sequence"/>
</dbReference>
<reference evidence="2 3" key="2">
    <citation type="journal article" date="2017" name="Nature">
        <title>The Apostasia genome and the evolution of orchids.</title>
        <authorList>
            <person name="Zhang G.Q."/>
            <person name="Liu K.W."/>
            <person name="Li Z."/>
            <person name="Lohaus R."/>
            <person name="Hsiao Y.Y."/>
            <person name="Niu S.C."/>
            <person name="Wang J.Y."/>
            <person name="Lin Y.C."/>
            <person name="Xu Q."/>
            <person name="Chen L.J."/>
            <person name="Yoshida K."/>
            <person name="Fujiwara S."/>
            <person name="Wang Z.W."/>
            <person name="Zhang Y.Q."/>
            <person name="Mitsuda N."/>
            <person name="Wang M."/>
            <person name="Liu G.H."/>
            <person name="Pecoraro L."/>
            <person name="Huang H.X."/>
            <person name="Xiao X.J."/>
            <person name="Lin M."/>
            <person name="Wu X.Y."/>
            <person name="Wu W.L."/>
            <person name="Chen Y.Y."/>
            <person name="Chang S.B."/>
            <person name="Sakamoto S."/>
            <person name="Ohme-Takagi M."/>
            <person name="Yagi M."/>
            <person name="Zeng S.J."/>
            <person name="Shen C.Y."/>
            <person name="Yeh C.M."/>
            <person name="Luo Y.B."/>
            <person name="Tsai W.C."/>
            <person name="Van de Peer Y."/>
            <person name="Liu Z.J."/>
        </authorList>
    </citation>
    <scope>NUCLEOTIDE SEQUENCE [LARGE SCALE GENOMIC DNA]</scope>
    <source>
        <tissue evidence="2">The whole plant</tissue>
    </source>
</reference>
<dbReference type="EMBL" id="KZ503304">
    <property type="protein sequence ID" value="PKU65836.1"/>
    <property type="molecule type" value="Genomic_DNA"/>
</dbReference>
<evidence type="ECO:0000313" key="2">
    <source>
        <dbReference type="EMBL" id="PKU65836.1"/>
    </source>
</evidence>
<dbReference type="PANTHER" id="PTHR33064:SF40">
    <property type="entry name" value="REVERSE TRANSCRIPTASE_RETROTRANSPOSON-DERIVED PROTEIN RNASE H-LIKE DOMAIN-CONTAINING PROTEIN"/>
    <property type="match status" value="1"/>
</dbReference>
<protein>
    <submittedName>
        <fullName evidence="2">Putative mitochondrial protein</fullName>
    </submittedName>
</protein>
<dbReference type="STRING" id="906689.A0A2I0VR01"/>
<dbReference type="InterPro" id="IPR043128">
    <property type="entry name" value="Rev_trsase/Diguanyl_cyclase"/>
</dbReference>
<evidence type="ECO:0000259" key="1">
    <source>
        <dbReference type="Pfam" id="PF17919"/>
    </source>
</evidence>
<sequence>MQKWPLPRNLRELRGFLGLTGYYRKFVKRYSTIDWPLTEQLKKGNFCWGEATTQAFDRLKEAMTTVPVLALPDFGQAFVVETDASGYGLGEVLIQNHRPV</sequence>
<evidence type="ECO:0000313" key="3">
    <source>
        <dbReference type="Proteomes" id="UP000233837"/>
    </source>
</evidence>
<accession>A0A2I0VR01</accession>
<gene>
    <name evidence="2" type="ORF">MA16_Dca009165</name>
</gene>